<comment type="caution">
    <text evidence="2">The sequence shown here is derived from an EMBL/GenBank/DDBJ whole genome shotgun (WGS) entry which is preliminary data.</text>
</comment>
<dbReference type="Proteomes" id="UP000533080">
    <property type="component" value="Unassembled WGS sequence"/>
</dbReference>
<keyword evidence="1" id="KW-0472">Membrane</keyword>
<feature type="transmembrane region" description="Helical" evidence="1">
    <location>
        <begin position="23"/>
        <end position="43"/>
    </location>
</feature>
<keyword evidence="1" id="KW-0812">Transmembrane</keyword>
<feature type="transmembrane region" description="Helical" evidence="1">
    <location>
        <begin position="373"/>
        <end position="395"/>
    </location>
</feature>
<evidence type="ECO:0008006" key="4">
    <source>
        <dbReference type="Google" id="ProtNLM"/>
    </source>
</evidence>
<dbReference type="EMBL" id="JABFNT010000146">
    <property type="protein sequence ID" value="NOJ82802.1"/>
    <property type="molecule type" value="Genomic_DNA"/>
</dbReference>
<reference evidence="2 3" key="1">
    <citation type="submission" date="2020-05" db="EMBL/GenBank/DDBJ databases">
        <authorList>
            <person name="Whitworth D."/>
        </authorList>
    </citation>
    <scope>NUCLEOTIDE SEQUENCE [LARGE SCALE GENOMIC DNA]</scope>
    <source>
        <strain evidence="2 3">AM005</strain>
    </source>
</reference>
<feature type="transmembrane region" description="Helical" evidence="1">
    <location>
        <begin position="320"/>
        <end position="341"/>
    </location>
</feature>
<proteinExistence type="predicted"/>
<protein>
    <recommendedName>
        <fullName evidence="4">PEGA domain-containing protein</fullName>
    </recommendedName>
</protein>
<accession>A0A7Y4IP04</accession>
<evidence type="ECO:0000256" key="1">
    <source>
        <dbReference type="SAM" id="Phobius"/>
    </source>
</evidence>
<evidence type="ECO:0000313" key="3">
    <source>
        <dbReference type="Proteomes" id="UP000533080"/>
    </source>
</evidence>
<keyword evidence="1" id="KW-1133">Transmembrane helix</keyword>
<organism evidence="2 3">
    <name type="scientific">Myxococcus xanthus</name>
    <dbReference type="NCBI Taxonomy" id="34"/>
    <lineage>
        <taxon>Bacteria</taxon>
        <taxon>Pseudomonadati</taxon>
        <taxon>Myxococcota</taxon>
        <taxon>Myxococcia</taxon>
        <taxon>Myxococcales</taxon>
        <taxon>Cystobacterineae</taxon>
        <taxon>Myxococcaceae</taxon>
        <taxon>Myxococcus</taxon>
    </lineage>
</organism>
<dbReference type="RefSeq" id="WP_171444644.1">
    <property type="nucleotide sequence ID" value="NZ_JABFNS010000032.1"/>
</dbReference>
<name>A0A7Y4IP04_MYXXA</name>
<sequence length="426" mass="43987">MRGLGGAPRAPHSVARSVAIQEGAMYISVAPVIALLALALLAAPSWAQEQGGLGLDLTSDAPAEQQGMDMGLDLRPSNPNADLLPRFALVGLYATERAGAQQAQSWLEALARGALSSAMVAQASDLVETRERLAEGHDAAVRCAEAACFAEPAELLDADLLTTARLSLEDAGWTLRAWTYDRDRRVVHEDFVTGRNPRDPDFANEAAAMLSKRLTALARPRAMLTVNVNVPQAVVKVGERIVGVGSVEVRQAPGVVAVEVSADEYGTQTRTLDLTPGARETVDVMLEISGPAPDGPPDDSVAGVAASRKAPHKSLFKRPALYTALVGLAAVGVGVVMGMAAKDVEKHGGDADGDGIFDVTRKERLDAQSQANLATALLVGGGAVTAGSVAWLVLVPTRSAPASTSVAPGSGGGASTSLHVMVGGSF</sequence>
<dbReference type="AlphaFoldDB" id="A0A7Y4IP04"/>
<gene>
    <name evidence="2" type="ORF">HNV28_31540</name>
</gene>
<evidence type="ECO:0000313" key="2">
    <source>
        <dbReference type="EMBL" id="NOJ82802.1"/>
    </source>
</evidence>